<comment type="similarity">
    <text evidence="2 6">Belongs to the peroxisomal membrane protein PXMP2/4 family.</text>
</comment>
<reference evidence="7" key="1">
    <citation type="journal article" date="2023" name="Mol. Phylogenet. Evol.">
        <title>Genome-scale phylogeny and comparative genomics of the fungal order Sordariales.</title>
        <authorList>
            <person name="Hensen N."/>
            <person name="Bonometti L."/>
            <person name="Westerberg I."/>
            <person name="Brannstrom I.O."/>
            <person name="Guillou S."/>
            <person name="Cros-Aarteil S."/>
            <person name="Calhoun S."/>
            <person name="Haridas S."/>
            <person name="Kuo A."/>
            <person name="Mondo S."/>
            <person name="Pangilinan J."/>
            <person name="Riley R."/>
            <person name="LaButti K."/>
            <person name="Andreopoulos B."/>
            <person name="Lipzen A."/>
            <person name="Chen C."/>
            <person name="Yan M."/>
            <person name="Daum C."/>
            <person name="Ng V."/>
            <person name="Clum A."/>
            <person name="Steindorff A."/>
            <person name="Ohm R.A."/>
            <person name="Martin F."/>
            <person name="Silar P."/>
            <person name="Natvig D.O."/>
            <person name="Lalanne C."/>
            <person name="Gautier V."/>
            <person name="Ament-Velasquez S.L."/>
            <person name="Kruys A."/>
            <person name="Hutchinson M.I."/>
            <person name="Powell A.J."/>
            <person name="Barry K."/>
            <person name="Miller A.N."/>
            <person name="Grigoriev I.V."/>
            <person name="Debuchy R."/>
            <person name="Gladieux P."/>
            <person name="Hiltunen Thoren M."/>
            <person name="Johannesson H."/>
        </authorList>
    </citation>
    <scope>NUCLEOTIDE SEQUENCE</scope>
    <source>
        <strain evidence="7">CBS 990.96</strain>
    </source>
</reference>
<keyword evidence="4" id="KW-1133">Transmembrane helix</keyword>
<organism evidence="7 8">
    <name type="scientific">Podospora fimiseda</name>
    <dbReference type="NCBI Taxonomy" id="252190"/>
    <lineage>
        <taxon>Eukaryota</taxon>
        <taxon>Fungi</taxon>
        <taxon>Dikarya</taxon>
        <taxon>Ascomycota</taxon>
        <taxon>Pezizomycotina</taxon>
        <taxon>Sordariomycetes</taxon>
        <taxon>Sordariomycetidae</taxon>
        <taxon>Sordariales</taxon>
        <taxon>Podosporaceae</taxon>
        <taxon>Podospora</taxon>
    </lineage>
</organism>
<gene>
    <name evidence="7" type="ORF">QBC38DRAFT_111729</name>
</gene>
<evidence type="ECO:0000313" key="7">
    <source>
        <dbReference type="EMBL" id="KAK4221849.1"/>
    </source>
</evidence>
<evidence type="ECO:0000256" key="1">
    <source>
        <dbReference type="ARBA" id="ARBA00004141"/>
    </source>
</evidence>
<dbReference type="PANTHER" id="PTHR11266">
    <property type="entry name" value="PEROXISOMAL MEMBRANE PROTEIN 2, PXMP2 MPV17"/>
    <property type="match status" value="1"/>
</dbReference>
<evidence type="ECO:0000313" key="8">
    <source>
        <dbReference type="Proteomes" id="UP001301958"/>
    </source>
</evidence>
<proteinExistence type="inferred from homology"/>
<evidence type="ECO:0000256" key="4">
    <source>
        <dbReference type="ARBA" id="ARBA00022989"/>
    </source>
</evidence>
<keyword evidence="8" id="KW-1185">Reference proteome</keyword>
<accession>A0AAN6YMI5</accession>
<sequence length="117" mass="13449">MLRWYQRKLATHPFLTNATTTTFLFSAGDTMAQHLVEKKEKHDYARTGRMALYSTVIWRPIVSTWYKIIQKNIVFQSKNVEMIARVGADQLLFAPMSIGLCLSTLSAMDVSFTKEKL</sequence>
<comment type="caution">
    <text evidence="7">The sequence shown here is derived from an EMBL/GenBank/DDBJ whole genome shotgun (WGS) entry which is preliminary data.</text>
</comment>
<dbReference type="PANTHER" id="PTHR11266:SF17">
    <property type="entry name" value="PROTEIN MPV17"/>
    <property type="match status" value="1"/>
</dbReference>
<dbReference type="GO" id="GO:0005739">
    <property type="term" value="C:mitochondrion"/>
    <property type="evidence" value="ECO:0007669"/>
    <property type="project" value="TreeGrafter"/>
</dbReference>
<dbReference type="AlphaFoldDB" id="A0AAN6YMI5"/>
<dbReference type="GO" id="GO:0016020">
    <property type="term" value="C:membrane"/>
    <property type="evidence" value="ECO:0007669"/>
    <property type="project" value="UniProtKB-SubCell"/>
</dbReference>
<dbReference type="InterPro" id="IPR007248">
    <property type="entry name" value="Mpv17_PMP22"/>
</dbReference>
<evidence type="ECO:0000256" key="3">
    <source>
        <dbReference type="ARBA" id="ARBA00022692"/>
    </source>
</evidence>
<name>A0AAN6YMI5_9PEZI</name>
<evidence type="ECO:0000256" key="5">
    <source>
        <dbReference type="ARBA" id="ARBA00023136"/>
    </source>
</evidence>
<evidence type="ECO:0000256" key="2">
    <source>
        <dbReference type="ARBA" id="ARBA00006824"/>
    </source>
</evidence>
<keyword evidence="5" id="KW-0472">Membrane</keyword>
<dbReference type="Proteomes" id="UP001301958">
    <property type="component" value="Unassembled WGS sequence"/>
</dbReference>
<dbReference type="EMBL" id="MU865510">
    <property type="protein sequence ID" value="KAK4221849.1"/>
    <property type="molecule type" value="Genomic_DNA"/>
</dbReference>
<evidence type="ECO:0000256" key="6">
    <source>
        <dbReference type="RuleBase" id="RU363053"/>
    </source>
</evidence>
<comment type="subcellular location">
    <subcellularLocation>
        <location evidence="1">Membrane</location>
        <topology evidence="1">Multi-pass membrane protein</topology>
    </subcellularLocation>
</comment>
<reference evidence="7" key="2">
    <citation type="submission" date="2023-05" db="EMBL/GenBank/DDBJ databases">
        <authorList>
            <consortium name="Lawrence Berkeley National Laboratory"/>
            <person name="Steindorff A."/>
            <person name="Hensen N."/>
            <person name="Bonometti L."/>
            <person name="Westerberg I."/>
            <person name="Brannstrom I.O."/>
            <person name="Guillou S."/>
            <person name="Cros-Aarteil S."/>
            <person name="Calhoun S."/>
            <person name="Haridas S."/>
            <person name="Kuo A."/>
            <person name="Mondo S."/>
            <person name="Pangilinan J."/>
            <person name="Riley R."/>
            <person name="Labutti K."/>
            <person name="Andreopoulos B."/>
            <person name="Lipzen A."/>
            <person name="Chen C."/>
            <person name="Yanf M."/>
            <person name="Daum C."/>
            <person name="Ng V."/>
            <person name="Clum A."/>
            <person name="Ohm R."/>
            <person name="Martin F."/>
            <person name="Silar P."/>
            <person name="Natvig D."/>
            <person name="Lalanne C."/>
            <person name="Gautier V."/>
            <person name="Ament-Velasquez S.L."/>
            <person name="Kruys A."/>
            <person name="Hutchinson M.I."/>
            <person name="Powell A.J."/>
            <person name="Barry K."/>
            <person name="Miller A.N."/>
            <person name="Grigoriev I.V."/>
            <person name="Debuchy R."/>
            <person name="Gladieux P."/>
            <person name="Thoren M.H."/>
            <person name="Johannesson H."/>
        </authorList>
    </citation>
    <scope>NUCLEOTIDE SEQUENCE</scope>
    <source>
        <strain evidence="7">CBS 990.96</strain>
    </source>
</reference>
<protein>
    <submittedName>
        <fullName evidence="7">Uncharacterized protein</fullName>
    </submittedName>
</protein>
<keyword evidence="3" id="KW-0812">Transmembrane</keyword>